<evidence type="ECO:0000313" key="13">
    <source>
        <dbReference type="Proteomes" id="UP001230908"/>
    </source>
</evidence>
<gene>
    <name evidence="12" type="ORF">RB614_26960</name>
</gene>
<dbReference type="EC" id="4.1.1.112" evidence="6"/>
<dbReference type="PANTHER" id="PTHR33254:SF16">
    <property type="entry name" value="BLR3842 PROTEIN"/>
    <property type="match status" value="1"/>
</dbReference>
<evidence type="ECO:0000256" key="10">
    <source>
        <dbReference type="ARBA" id="ARBA00032305"/>
    </source>
</evidence>
<evidence type="ECO:0000313" key="12">
    <source>
        <dbReference type="EMBL" id="MDQ7908171.1"/>
    </source>
</evidence>
<evidence type="ECO:0000256" key="2">
    <source>
        <dbReference type="ARBA" id="ARBA00001968"/>
    </source>
</evidence>
<dbReference type="SUPFAM" id="SSF89562">
    <property type="entry name" value="RraA-like"/>
    <property type="match status" value="1"/>
</dbReference>
<dbReference type="RefSeq" id="WP_308715437.1">
    <property type="nucleotide sequence ID" value="NZ_JAVHUY010000028.1"/>
</dbReference>
<dbReference type="InterPro" id="IPR005493">
    <property type="entry name" value="RraA/RraA-like"/>
</dbReference>
<comment type="subunit">
    <text evidence="4">Homotrimer.</text>
</comment>
<evidence type="ECO:0000256" key="7">
    <source>
        <dbReference type="ARBA" id="ARBA00016549"/>
    </source>
</evidence>
<comment type="function">
    <text evidence="8">Catalyzes the aldol cleavage of 4-hydroxy-4-methyl-2-oxoglutarate (HMG) into 2 molecules of pyruvate. Also contains a secondary oxaloacetate (OAA) decarboxylase activity due to the common pyruvate enolate transition state formed following C-C bond cleavage in the retro-aldol and decarboxylation reactions.</text>
</comment>
<evidence type="ECO:0000256" key="6">
    <source>
        <dbReference type="ARBA" id="ARBA00012947"/>
    </source>
</evidence>
<accession>A0ABU0ZMA1</accession>
<evidence type="ECO:0000256" key="4">
    <source>
        <dbReference type="ARBA" id="ARBA00011233"/>
    </source>
</evidence>
<dbReference type="NCBIfam" id="NF006731">
    <property type="entry name" value="PRK09262.1"/>
    <property type="match status" value="1"/>
</dbReference>
<evidence type="ECO:0000256" key="8">
    <source>
        <dbReference type="ARBA" id="ARBA00025046"/>
    </source>
</evidence>
<evidence type="ECO:0000256" key="11">
    <source>
        <dbReference type="ARBA" id="ARBA00047973"/>
    </source>
</evidence>
<comment type="cofactor">
    <cofactor evidence="2">
        <name>a divalent metal cation</name>
        <dbReference type="ChEBI" id="CHEBI:60240"/>
    </cofactor>
</comment>
<evidence type="ECO:0000256" key="9">
    <source>
        <dbReference type="ARBA" id="ARBA00030169"/>
    </source>
</evidence>
<dbReference type="InterPro" id="IPR036704">
    <property type="entry name" value="RraA/RraA-like_sf"/>
</dbReference>
<evidence type="ECO:0000256" key="3">
    <source>
        <dbReference type="ARBA" id="ARBA00008621"/>
    </source>
</evidence>
<proteinExistence type="inferred from homology"/>
<evidence type="ECO:0000256" key="5">
    <source>
        <dbReference type="ARBA" id="ARBA00012213"/>
    </source>
</evidence>
<comment type="catalytic activity">
    <reaction evidence="1">
        <text>4-hydroxy-4-methyl-2-oxoglutarate = 2 pyruvate</text>
        <dbReference type="Rhea" id="RHEA:22748"/>
        <dbReference type="ChEBI" id="CHEBI:15361"/>
        <dbReference type="ChEBI" id="CHEBI:58276"/>
        <dbReference type="EC" id="4.1.3.17"/>
    </reaction>
</comment>
<comment type="caution">
    <text evidence="12">The sequence shown here is derived from an EMBL/GenBank/DDBJ whole genome shotgun (WGS) entry which is preliminary data.</text>
</comment>
<organism evidence="12 13">
    <name type="scientific">Phytohabitans maris</name>
    <dbReference type="NCBI Taxonomy" id="3071409"/>
    <lineage>
        <taxon>Bacteria</taxon>
        <taxon>Bacillati</taxon>
        <taxon>Actinomycetota</taxon>
        <taxon>Actinomycetes</taxon>
        <taxon>Micromonosporales</taxon>
        <taxon>Micromonosporaceae</taxon>
    </lineage>
</organism>
<sequence length="211" mass="21050">MAAPAPRDPVARLADLDAATVHEAAGRTGDLDPGIRPIQSGATVAGRAVTAHCHPGDNLAIHRALLAAGPGDVLVVAAGGHLAGYWGEILAVAAQHKGVAGLVVDGGCRDTAALRRMGFPVWSAGVCVHGTVKRTAQSVNEPVVAGGVLVSPGDYVLADDDGVVVVPAARVGAVLDAAEARRDKEAAAFARLRAGATTFDVLGIEDVGAGG</sequence>
<dbReference type="Gene3D" id="3.50.30.40">
    <property type="entry name" value="Ribonuclease E inhibitor RraA/RraA-like"/>
    <property type="match status" value="1"/>
</dbReference>
<dbReference type="Pfam" id="PF03737">
    <property type="entry name" value="RraA-like"/>
    <property type="match status" value="1"/>
</dbReference>
<keyword evidence="13" id="KW-1185">Reference proteome</keyword>
<dbReference type="EC" id="4.1.3.17" evidence="5"/>
<dbReference type="Proteomes" id="UP001230908">
    <property type="component" value="Unassembled WGS sequence"/>
</dbReference>
<protein>
    <recommendedName>
        <fullName evidence="7">Putative 4-hydroxy-4-methyl-2-oxoglutarate aldolase</fullName>
        <ecNumber evidence="6">4.1.1.112</ecNumber>
        <ecNumber evidence="5">4.1.3.17</ecNumber>
    </recommendedName>
    <alternativeName>
        <fullName evidence="10">Oxaloacetate decarboxylase</fullName>
    </alternativeName>
    <alternativeName>
        <fullName evidence="9">RraA-like protein</fullName>
    </alternativeName>
</protein>
<dbReference type="PANTHER" id="PTHR33254">
    <property type="entry name" value="4-HYDROXY-4-METHYL-2-OXOGLUTARATE ALDOLASE 3-RELATED"/>
    <property type="match status" value="1"/>
</dbReference>
<dbReference type="CDD" id="cd16841">
    <property type="entry name" value="RraA_family"/>
    <property type="match status" value="1"/>
</dbReference>
<comment type="similarity">
    <text evidence="3">Belongs to the class II aldolase/RraA-like family.</text>
</comment>
<dbReference type="EMBL" id="JAVHUY010000028">
    <property type="protein sequence ID" value="MDQ7908171.1"/>
    <property type="molecule type" value="Genomic_DNA"/>
</dbReference>
<reference evidence="12 13" key="1">
    <citation type="submission" date="2023-08" db="EMBL/GenBank/DDBJ databases">
        <title>Phytohabitans sansha sp. nov., isolated from marine sediment.</title>
        <authorList>
            <person name="Zhao Y."/>
            <person name="Yi K."/>
        </authorList>
    </citation>
    <scope>NUCLEOTIDE SEQUENCE [LARGE SCALE GENOMIC DNA]</scope>
    <source>
        <strain evidence="12 13">ZYX-F-186</strain>
    </source>
</reference>
<comment type="catalytic activity">
    <reaction evidence="11">
        <text>oxaloacetate + H(+) = pyruvate + CO2</text>
        <dbReference type="Rhea" id="RHEA:15641"/>
        <dbReference type="ChEBI" id="CHEBI:15361"/>
        <dbReference type="ChEBI" id="CHEBI:15378"/>
        <dbReference type="ChEBI" id="CHEBI:16452"/>
        <dbReference type="ChEBI" id="CHEBI:16526"/>
        <dbReference type="EC" id="4.1.1.112"/>
    </reaction>
</comment>
<evidence type="ECO:0000256" key="1">
    <source>
        <dbReference type="ARBA" id="ARBA00001342"/>
    </source>
</evidence>
<name>A0ABU0ZMA1_9ACTN</name>